<evidence type="ECO:0000313" key="3">
    <source>
        <dbReference type="Proteomes" id="UP000596902"/>
    </source>
</evidence>
<dbReference type="RefSeq" id="XP_038790983.1">
    <property type="nucleotide sequence ID" value="XM_038925127.1"/>
</dbReference>
<evidence type="ECO:0000313" key="2">
    <source>
        <dbReference type="EMBL" id="KAF7681104.1"/>
    </source>
</evidence>
<name>A0A8H7BCM9_9PLEO</name>
<dbReference type="AlphaFoldDB" id="A0A8H7BCM9"/>
<dbReference type="GeneID" id="62198305"/>
<feature type="region of interest" description="Disordered" evidence="1">
    <location>
        <begin position="171"/>
        <end position="203"/>
    </location>
</feature>
<proteinExistence type="predicted"/>
<dbReference type="EMBL" id="JAAABM010000001">
    <property type="protein sequence ID" value="KAF7681104.1"/>
    <property type="molecule type" value="Genomic_DNA"/>
</dbReference>
<feature type="compositionally biased region" description="Basic and acidic residues" evidence="1">
    <location>
        <begin position="171"/>
        <end position="184"/>
    </location>
</feature>
<protein>
    <submittedName>
        <fullName evidence="2">Uncharacterized protein</fullName>
    </submittedName>
</protein>
<reference evidence="2" key="1">
    <citation type="submission" date="2020-01" db="EMBL/GenBank/DDBJ databases">
        <authorList>
            <person name="Feng Z.H.Z."/>
        </authorList>
    </citation>
    <scope>NUCLEOTIDE SEQUENCE</scope>
    <source>
        <strain evidence="2">CBS107.38</strain>
    </source>
</reference>
<sequence>MTPPTAQGVEEELYNACIFTLQKLQYLAVGFSEIRQVLLILESIGPNFIRQAKAIALVHDKELEPVTKVSVGILADIGVTLKSICSACEKRNYKGLNLGRNRLSELLELAEVKSETLDAPSYLEADTEDDEAYNELIREWVHEIMGLSTTFTALCSGFSLQVRLTAQHKMESQIRERQEEHTRVTEPTNRSRSRSRSSTRRREVLREYGISA</sequence>
<keyword evidence="3" id="KW-1185">Reference proteome</keyword>
<comment type="caution">
    <text evidence="2">The sequence shown here is derived from an EMBL/GenBank/DDBJ whole genome shotgun (WGS) entry which is preliminary data.</text>
</comment>
<gene>
    <name evidence="2" type="ORF">GT037_000080</name>
</gene>
<organism evidence="2 3">
    <name type="scientific">Alternaria burnsii</name>
    <dbReference type="NCBI Taxonomy" id="1187904"/>
    <lineage>
        <taxon>Eukaryota</taxon>
        <taxon>Fungi</taxon>
        <taxon>Dikarya</taxon>
        <taxon>Ascomycota</taxon>
        <taxon>Pezizomycotina</taxon>
        <taxon>Dothideomycetes</taxon>
        <taxon>Pleosporomycetidae</taxon>
        <taxon>Pleosporales</taxon>
        <taxon>Pleosporineae</taxon>
        <taxon>Pleosporaceae</taxon>
        <taxon>Alternaria</taxon>
        <taxon>Alternaria sect. Alternaria</taxon>
    </lineage>
</organism>
<dbReference type="Proteomes" id="UP000596902">
    <property type="component" value="Unassembled WGS sequence"/>
</dbReference>
<reference evidence="2" key="2">
    <citation type="submission" date="2020-08" db="EMBL/GenBank/DDBJ databases">
        <title>Draft Genome Sequence of Cumin Blight Pathogen Alternaria burnsii.</title>
        <authorList>
            <person name="Feng Z."/>
        </authorList>
    </citation>
    <scope>NUCLEOTIDE SEQUENCE</scope>
    <source>
        <strain evidence="2">CBS107.38</strain>
    </source>
</reference>
<evidence type="ECO:0000256" key="1">
    <source>
        <dbReference type="SAM" id="MobiDB-lite"/>
    </source>
</evidence>
<accession>A0A8H7BCM9</accession>